<dbReference type="RefSeq" id="WP_390285314.1">
    <property type="nucleotide sequence ID" value="NZ_JBHUDI010000003.1"/>
</dbReference>
<dbReference type="Proteomes" id="UP001597076">
    <property type="component" value="Unassembled WGS sequence"/>
</dbReference>
<evidence type="ECO:0000313" key="1">
    <source>
        <dbReference type="EMBL" id="MFD1563093.1"/>
    </source>
</evidence>
<protein>
    <submittedName>
        <fullName evidence="1">Uncharacterized protein</fullName>
    </submittedName>
</protein>
<organism evidence="1 2">
    <name type="scientific">Haloarchaeobius amylolyticus</name>
    <dbReference type="NCBI Taxonomy" id="1198296"/>
    <lineage>
        <taxon>Archaea</taxon>
        <taxon>Methanobacteriati</taxon>
        <taxon>Methanobacteriota</taxon>
        <taxon>Stenosarchaea group</taxon>
        <taxon>Halobacteria</taxon>
        <taxon>Halobacteriales</taxon>
        <taxon>Halorubellaceae</taxon>
        <taxon>Haloarchaeobius</taxon>
    </lineage>
</organism>
<gene>
    <name evidence="1" type="ORF">ACFR99_05990</name>
</gene>
<sequence length="110" mass="11821">MEVVLAEGCTVIGDTDKHVLHRFQVPKNNQINIYSAGIADRNGDAPSGLELEIYSISSNSVYISINDDSVSYTPPKSVSVSGDKVEIRINNSTGTTKDVSAFFNSKVSVP</sequence>
<dbReference type="AlphaFoldDB" id="A0ABD6BEI3"/>
<proteinExistence type="predicted"/>
<reference evidence="1 2" key="1">
    <citation type="journal article" date="2019" name="Int. J. Syst. Evol. Microbiol.">
        <title>The Global Catalogue of Microorganisms (GCM) 10K type strain sequencing project: providing services to taxonomists for standard genome sequencing and annotation.</title>
        <authorList>
            <consortium name="The Broad Institute Genomics Platform"/>
            <consortium name="The Broad Institute Genome Sequencing Center for Infectious Disease"/>
            <person name="Wu L."/>
            <person name="Ma J."/>
        </authorList>
    </citation>
    <scope>NUCLEOTIDE SEQUENCE [LARGE SCALE GENOMIC DNA]</scope>
    <source>
        <strain evidence="1 2">CGMCC 1.12230</strain>
    </source>
</reference>
<keyword evidence="2" id="KW-1185">Reference proteome</keyword>
<accession>A0ABD6BEI3</accession>
<comment type="caution">
    <text evidence="1">The sequence shown here is derived from an EMBL/GenBank/DDBJ whole genome shotgun (WGS) entry which is preliminary data.</text>
</comment>
<name>A0ABD6BEI3_9EURY</name>
<dbReference type="EMBL" id="JBHUDI010000003">
    <property type="protein sequence ID" value="MFD1563093.1"/>
    <property type="molecule type" value="Genomic_DNA"/>
</dbReference>
<evidence type="ECO:0000313" key="2">
    <source>
        <dbReference type="Proteomes" id="UP001597076"/>
    </source>
</evidence>